<dbReference type="OrthoDB" id="2389763at2"/>
<dbReference type="InterPro" id="IPR029051">
    <property type="entry name" value="DUF4352"/>
</dbReference>
<comment type="caution">
    <text evidence="5">The sequence shown here is derived from an EMBL/GenBank/DDBJ whole genome shotgun (WGS) entry which is preliminary data.</text>
</comment>
<keyword evidence="6" id="KW-1185">Reference proteome</keyword>
<feature type="region of interest" description="Disordered" evidence="2">
    <location>
        <begin position="29"/>
        <end position="55"/>
    </location>
</feature>
<dbReference type="RefSeq" id="WP_120192986.1">
    <property type="nucleotide sequence ID" value="NZ_RAPK01000008.1"/>
</dbReference>
<gene>
    <name evidence="5" type="ORF">ATL39_1791</name>
</gene>
<dbReference type="Gene3D" id="2.60.40.1240">
    <property type="match status" value="1"/>
</dbReference>
<evidence type="ECO:0000259" key="4">
    <source>
        <dbReference type="Pfam" id="PF11611"/>
    </source>
</evidence>
<keyword evidence="3" id="KW-0812">Transmembrane</keyword>
<evidence type="ECO:0000256" key="2">
    <source>
        <dbReference type="SAM" id="MobiDB-lite"/>
    </source>
</evidence>
<feature type="compositionally biased region" description="Acidic residues" evidence="2">
    <location>
        <begin position="36"/>
        <end position="52"/>
    </location>
</feature>
<keyword evidence="3" id="KW-1133">Transmembrane helix</keyword>
<proteinExistence type="predicted"/>
<keyword evidence="1" id="KW-0732">Signal</keyword>
<dbReference type="Proteomes" id="UP000285120">
    <property type="component" value="Unassembled WGS sequence"/>
</dbReference>
<keyword evidence="3" id="KW-0472">Membrane</keyword>
<evidence type="ECO:0000256" key="1">
    <source>
        <dbReference type="ARBA" id="ARBA00022729"/>
    </source>
</evidence>
<dbReference type="EMBL" id="RAPK01000008">
    <property type="protein sequence ID" value="RKD73496.1"/>
    <property type="molecule type" value="Genomic_DNA"/>
</dbReference>
<organism evidence="5 6">
    <name type="scientific">Sinobaca qinghaiensis</name>
    <dbReference type="NCBI Taxonomy" id="342944"/>
    <lineage>
        <taxon>Bacteria</taxon>
        <taxon>Bacillati</taxon>
        <taxon>Bacillota</taxon>
        <taxon>Bacilli</taxon>
        <taxon>Bacillales</taxon>
        <taxon>Sporolactobacillaceae</taxon>
        <taxon>Sinobaca</taxon>
    </lineage>
</organism>
<dbReference type="InterPro" id="IPR029050">
    <property type="entry name" value="Immunoprotect_excell_Ig-like"/>
</dbReference>
<name>A0A419V549_9BACL</name>
<dbReference type="Pfam" id="PF11611">
    <property type="entry name" value="DUF4352"/>
    <property type="match status" value="1"/>
</dbReference>
<evidence type="ECO:0000313" key="6">
    <source>
        <dbReference type="Proteomes" id="UP000285120"/>
    </source>
</evidence>
<accession>A0A419V549</accession>
<protein>
    <submittedName>
        <fullName evidence="5">Uncharacterized protein DUF4352</fullName>
    </submittedName>
</protein>
<evidence type="ECO:0000313" key="5">
    <source>
        <dbReference type="EMBL" id="RKD73496.1"/>
    </source>
</evidence>
<feature type="domain" description="DUF4352" evidence="4">
    <location>
        <begin position="53"/>
        <end position="169"/>
    </location>
</feature>
<sequence>MKKFGIGCLGLIGILVIIVIIIVAVSGGDEASTSNEDGESSSENSSESDEEVYSMGEEAQAGDVTYVINNMETANSAGMEGIEQEANGIFIVLDVDVTNNGSEAVTMDSSYLSLLSNGNTYEADAANSDLFLEQINPDSSNSGEVVFDVNPDVAESDDLQAQLNEGMFGSNSAVVNLTE</sequence>
<dbReference type="AlphaFoldDB" id="A0A419V549"/>
<evidence type="ECO:0000256" key="3">
    <source>
        <dbReference type="SAM" id="Phobius"/>
    </source>
</evidence>
<feature type="transmembrane region" description="Helical" evidence="3">
    <location>
        <begin position="7"/>
        <end position="27"/>
    </location>
</feature>
<reference evidence="5 6" key="1">
    <citation type="submission" date="2018-09" db="EMBL/GenBank/DDBJ databases">
        <title>Genomic Encyclopedia of Archaeal and Bacterial Type Strains, Phase II (KMG-II): from individual species to whole genera.</title>
        <authorList>
            <person name="Goeker M."/>
        </authorList>
    </citation>
    <scope>NUCLEOTIDE SEQUENCE [LARGE SCALE GENOMIC DNA]</scope>
    <source>
        <strain evidence="5 6">DSM 17008</strain>
    </source>
</reference>